<feature type="domain" description="Streptomycin biosynthesis protein StrF" evidence="1">
    <location>
        <begin position="11"/>
        <end position="204"/>
    </location>
</feature>
<accession>A0A7G9QFE7</accession>
<dbReference type="Pfam" id="PF13712">
    <property type="entry name" value="Glyco_tranf_2_5"/>
    <property type="match status" value="1"/>
</dbReference>
<dbReference type="Proteomes" id="UP000515806">
    <property type="component" value="Chromosome"/>
</dbReference>
<gene>
    <name evidence="2" type="ORF">H9L23_23755</name>
</gene>
<dbReference type="RefSeq" id="WP_187592629.1">
    <property type="nucleotide sequence ID" value="NZ_CP060723.1"/>
</dbReference>
<evidence type="ECO:0000313" key="2">
    <source>
        <dbReference type="EMBL" id="QNN42072.1"/>
    </source>
</evidence>
<name>A0A7G9QFE7_9SPHI</name>
<dbReference type="SUPFAM" id="SSF53448">
    <property type="entry name" value="Nucleotide-diphospho-sugar transferases"/>
    <property type="match status" value="1"/>
</dbReference>
<dbReference type="Gene3D" id="3.90.550.10">
    <property type="entry name" value="Spore Coat Polysaccharide Biosynthesis Protein SpsA, Chain A"/>
    <property type="match status" value="1"/>
</dbReference>
<dbReference type="InterPro" id="IPR029044">
    <property type="entry name" value="Nucleotide-diphossugar_trans"/>
</dbReference>
<sequence>MISIIIASVNKDQLSDIKENIAATIGVEHEIISFDNADGKRGLCEIYNEGAKRAKYKLLCYMHEDISIKTKDWGIIIADIFNEDQKIGLIGIAGNSYKTRVPSGWFCSAGEKKINYVNILQRYKFSEEKTKHISQNVKNEKYSNVVVVDGVWFCTKKEIVEANNFDEETFKKFHCYDLDFSLQVHKTHHVVVTFQVLLEHFSEGNYSKTWIEETLKLHEKWGADLPIDVEGLSKKESFFAEKHSFKFFLKQMKTSGYKKIEIFKIFWRSKLRKNNFSLFLMLNKEIWRS</sequence>
<dbReference type="EMBL" id="CP060723">
    <property type="protein sequence ID" value="QNN42072.1"/>
    <property type="molecule type" value="Genomic_DNA"/>
</dbReference>
<proteinExistence type="predicted"/>
<dbReference type="InterPro" id="IPR059123">
    <property type="entry name" value="StrF_dom"/>
</dbReference>
<organism evidence="2 3">
    <name type="scientific">Pedobacter roseus</name>
    <dbReference type="NCBI Taxonomy" id="336820"/>
    <lineage>
        <taxon>Bacteria</taxon>
        <taxon>Pseudomonadati</taxon>
        <taxon>Bacteroidota</taxon>
        <taxon>Sphingobacteriia</taxon>
        <taxon>Sphingobacteriales</taxon>
        <taxon>Sphingobacteriaceae</taxon>
        <taxon>Pedobacter</taxon>
    </lineage>
</organism>
<keyword evidence="3" id="KW-1185">Reference proteome</keyword>
<dbReference type="KEGG" id="proe:H9L23_23755"/>
<dbReference type="AlphaFoldDB" id="A0A7G9QFE7"/>
<reference evidence="2 3" key="1">
    <citation type="submission" date="2020-08" db="EMBL/GenBank/DDBJ databases">
        <title>Genome sequence of Pedobacter roseus KACC 11594T.</title>
        <authorList>
            <person name="Hyun D.-W."/>
            <person name="Bae J.-W."/>
        </authorList>
    </citation>
    <scope>NUCLEOTIDE SEQUENCE [LARGE SCALE GENOMIC DNA]</scope>
    <source>
        <strain evidence="2 3">KACC 11594</strain>
    </source>
</reference>
<protein>
    <recommendedName>
        <fullName evidence="1">Streptomycin biosynthesis protein StrF domain-containing protein</fullName>
    </recommendedName>
</protein>
<evidence type="ECO:0000313" key="3">
    <source>
        <dbReference type="Proteomes" id="UP000515806"/>
    </source>
</evidence>
<evidence type="ECO:0000259" key="1">
    <source>
        <dbReference type="Pfam" id="PF13712"/>
    </source>
</evidence>